<evidence type="ECO:0000313" key="1">
    <source>
        <dbReference type="EMBL" id="VEA72345.1"/>
    </source>
</evidence>
<proteinExistence type="predicted"/>
<sequence length="232" mass="24818">MLNGAFGVAGQIHLAFIQSPLQIVRRQVDQHHLGGLIEDVVGDGFAHAYAGNAADHVVQALQVLYVDGGQHVDAGIQQLLHILPALGVARAVGVAVGQFIHQDQRRVTRQRGVQIEFAHHAAAVLDPFLRQYAQPVQQRGGFIAAVGFHHPDQNVKAQSALPLGLLQHGVGFADAGAGAEKHLQAAARFFVGDRQQAVRVGALLFIINHGNSLSGNEKGVRRGEPVEKWTSP</sequence>
<organism evidence="1 2">
    <name type="scientific">Serratia rubidaea</name>
    <name type="common">Serratia marinorubra</name>
    <dbReference type="NCBI Taxonomy" id="61652"/>
    <lineage>
        <taxon>Bacteria</taxon>
        <taxon>Pseudomonadati</taxon>
        <taxon>Pseudomonadota</taxon>
        <taxon>Gammaproteobacteria</taxon>
        <taxon>Enterobacterales</taxon>
        <taxon>Yersiniaceae</taxon>
        <taxon>Serratia</taxon>
    </lineage>
</organism>
<protein>
    <submittedName>
        <fullName evidence="1">Uncharacterized protein</fullName>
    </submittedName>
</protein>
<evidence type="ECO:0000313" key="2">
    <source>
        <dbReference type="Proteomes" id="UP000271603"/>
    </source>
</evidence>
<gene>
    <name evidence="1" type="ORF">NCTC9419_03950</name>
</gene>
<dbReference type="AlphaFoldDB" id="A0A3S4GE27"/>
<dbReference type="Proteomes" id="UP000271603">
    <property type="component" value="Chromosome"/>
</dbReference>
<name>A0A3S4GE27_SERRU</name>
<reference evidence="1 2" key="1">
    <citation type="submission" date="2018-12" db="EMBL/GenBank/DDBJ databases">
        <authorList>
            <consortium name="Pathogen Informatics"/>
        </authorList>
    </citation>
    <scope>NUCLEOTIDE SEQUENCE [LARGE SCALE GENOMIC DNA]</scope>
    <source>
        <strain evidence="1 2">NCTC9419</strain>
    </source>
</reference>
<dbReference type="EMBL" id="LR134155">
    <property type="protein sequence ID" value="VEA72345.1"/>
    <property type="molecule type" value="Genomic_DNA"/>
</dbReference>
<accession>A0A3S4GE27</accession>